<feature type="compositionally biased region" description="Polar residues" evidence="1">
    <location>
        <begin position="834"/>
        <end position="843"/>
    </location>
</feature>
<feature type="domain" description="Formin GTPase-binding" evidence="2">
    <location>
        <begin position="353"/>
        <end position="644"/>
    </location>
</feature>
<feature type="region of interest" description="Disordered" evidence="1">
    <location>
        <begin position="829"/>
        <end position="856"/>
    </location>
</feature>
<dbReference type="GO" id="GO:0030036">
    <property type="term" value="P:actin cytoskeleton organization"/>
    <property type="evidence" value="ECO:0007669"/>
    <property type="project" value="InterPro"/>
</dbReference>
<dbReference type="SUPFAM" id="SSF48371">
    <property type="entry name" value="ARM repeat"/>
    <property type="match status" value="1"/>
</dbReference>
<feature type="region of interest" description="Disordered" evidence="1">
    <location>
        <begin position="228"/>
        <end position="329"/>
    </location>
</feature>
<gene>
    <name evidence="3" type="ORF">E8E13_008679</name>
</gene>
<feature type="region of interest" description="Disordered" evidence="1">
    <location>
        <begin position="1"/>
        <end position="182"/>
    </location>
</feature>
<protein>
    <recommendedName>
        <fullName evidence="2">Formin GTPase-binding domain-containing protein</fullName>
    </recommendedName>
</protein>
<dbReference type="InterPro" id="IPR010473">
    <property type="entry name" value="GTPase-bd"/>
</dbReference>
<feature type="compositionally biased region" description="Basic and acidic residues" evidence="1">
    <location>
        <begin position="115"/>
        <end position="124"/>
    </location>
</feature>
<reference evidence="3" key="1">
    <citation type="submission" date="2019-04" db="EMBL/GenBank/DDBJ databases">
        <title>Sequencing of skin fungus with MAO and IRED activity.</title>
        <authorList>
            <person name="Marsaioli A.J."/>
            <person name="Bonatto J.M.C."/>
            <person name="Reis Junior O."/>
        </authorList>
    </citation>
    <scope>NUCLEOTIDE SEQUENCE</scope>
    <source>
        <strain evidence="3">30M1</strain>
    </source>
</reference>
<feature type="compositionally biased region" description="Low complexity" evidence="1">
    <location>
        <begin position="48"/>
        <end position="58"/>
    </location>
</feature>
<dbReference type="GO" id="GO:0031267">
    <property type="term" value="F:small GTPase binding"/>
    <property type="evidence" value="ECO:0007669"/>
    <property type="project" value="InterPro"/>
</dbReference>
<dbReference type="AlphaFoldDB" id="A0A9P4W968"/>
<feature type="region of interest" description="Disordered" evidence="1">
    <location>
        <begin position="406"/>
        <end position="510"/>
    </location>
</feature>
<dbReference type="Proteomes" id="UP000801428">
    <property type="component" value="Unassembled WGS sequence"/>
</dbReference>
<feature type="compositionally biased region" description="Low complexity" evidence="1">
    <location>
        <begin position="1"/>
        <end position="10"/>
    </location>
</feature>
<dbReference type="InterPro" id="IPR011989">
    <property type="entry name" value="ARM-like"/>
</dbReference>
<dbReference type="EMBL" id="SWKU01000005">
    <property type="protein sequence ID" value="KAF3006681.1"/>
    <property type="molecule type" value="Genomic_DNA"/>
</dbReference>
<evidence type="ECO:0000256" key="1">
    <source>
        <dbReference type="SAM" id="MobiDB-lite"/>
    </source>
</evidence>
<comment type="caution">
    <text evidence="3">The sequence shown here is derived from an EMBL/GenBank/DDBJ whole genome shotgun (WGS) entry which is preliminary data.</text>
</comment>
<accession>A0A9P4W968</accession>
<dbReference type="Gene3D" id="1.25.10.10">
    <property type="entry name" value="Leucine-rich Repeat Variant"/>
    <property type="match status" value="1"/>
</dbReference>
<dbReference type="GO" id="GO:0003779">
    <property type="term" value="F:actin binding"/>
    <property type="evidence" value="ECO:0007669"/>
    <property type="project" value="InterPro"/>
</dbReference>
<dbReference type="InterPro" id="IPR016024">
    <property type="entry name" value="ARM-type_fold"/>
</dbReference>
<feature type="compositionally biased region" description="Low complexity" evidence="1">
    <location>
        <begin position="481"/>
        <end position="510"/>
    </location>
</feature>
<evidence type="ECO:0000313" key="4">
    <source>
        <dbReference type="Proteomes" id="UP000801428"/>
    </source>
</evidence>
<dbReference type="OrthoDB" id="2155261at2759"/>
<name>A0A9P4W968_CURKU</name>
<evidence type="ECO:0000313" key="3">
    <source>
        <dbReference type="EMBL" id="KAF3006681.1"/>
    </source>
</evidence>
<sequence>MAAPAPGPAAGHRRNKSASVLKSIMGQHKRSPSDGTALKAAPSTAPYLPSSSAPMDAPLLPPDHPHSHLRATNNQIENLPFLPPPQRKQAHDTRSSSPRKGLHKKTLSTVSLRSLGKEKAKEKQPQPQQEEETLDKSKKIKSSTNLASMFGKSKSRKIGRSPSKDKENTAPFSLALASEPPRTPIWAEFSSQPLQDLKVASKAPVDGRRRSIEDAANLYTSQNYAASKQRDFFDIGQPSLQERPVSKERPKSMHIPKPATSLLETFSRKKGADRVPLTDAQGNGQRTRDSSPSKSKPSRPALGRASTDIGRQPVPNGAADPPPSPTKKPNRVMAAVAAFNGRAKHVEAPSASPTKELDPKVVDAEFEEVLESRNIPTHQRAAMRTLKIEVKADFVRTHKLDTPRLSSASIPSLTESDDRGALKLQPSKSLKGRNDSAQEEALTAQTNKADGSKRERPTSRTFTFNRSNSPTKKQRATELGAAAKPSPIPKSPSSRSLASDAASNRSVSNSSKTVKSTEFINYLKKMQKPQDVEVGKLHKLRLLLRNETVEWVDTFIQDGGMLELVGLLHRIMEIEWREDHEDTLLHELLRCLKGLCTTDSALKQLASIAPTLYPALLGMLFDEEHKGPSEFTTRELIIQIIFAHIDMAPESELTSRTEELLTYLRDPIKEKETSTIPFILQMHTSRPYQVWCKEMTNVTKEVFWIFIHHLNVIPIPAAPSAETLAKSYATRHFPGPRAIVPAAPYVGGVEWDATNYLATHIDLLNGMLASLPTREARNELRENLRISGFEKLMSHLRACNPKYYGAVHDSIKVWIGAALEDDWDVKPVRMGSGDKNNGSTSPVKMSPKKKAEPAPQIDVPKLDLGLAFDREIDIGGPVGGKNDDDWI</sequence>
<feature type="compositionally biased region" description="Polar residues" evidence="1">
    <location>
        <begin position="459"/>
        <end position="471"/>
    </location>
</feature>
<dbReference type="Pfam" id="PF06371">
    <property type="entry name" value="Drf_GBD"/>
    <property type="match status" value="1"/>
</dbReference>
<organism evidence="3 4">
    <name type="scientific">Curvularia kusanoi</name>
    <name type="common">Cochliobolus kusanoi</name>
    <dbReference type="NCBI Taxonomy" id="90978"/>
    <lineage>
        <taxon>Eukaryota</taxon>
        <taxon>Fungi</taxon>
        <taxon>Dikarya</taxon>
        <taxon>Ascomycota</taxon>
        <taxon>Pezizomycotina</taxon>
        <taxon>Dothideomycetes</taxon>
        <taxon>Pleosporomycetidae</taxon>
        <taxon>Pleosporales</taxon>
        <taxon>Pleosporineae</taxon>
        <taxon>Pleosporaceae</taxon>
        <taxon>Curvularia</taxon>
    </lineage>
</organism>
<keyword evidence="4" id="KW-1185">Reference proteome</keyword>
<evidence type="ECO:0000259" key="2">
    <source>
        <dbReference type="SMART" id="SM01140"/>
    </source>
</evidence>
<dbReference type="SMART" id="SM01140">
    <property type="entry name" value="Drf_GBD"/>
    <property type="match status" value="1"/>
</dbReference>
<proteinExistence type="predicted"/>